<evidence type="ECO:0000313" key="1">
    <source>
        <dbReference type="EMBL" id="KAJ8797699.1"/>
    </source>
</evidence>
<organism evidence="1 2">
    <name type="scientific">Eschrichtius robustus</name>
    <name type="common">California gray whale</name>
    <name type="synonym">Eschrichtius gibbosus</name>
    <dbReference type="NCBI Taxonomy" id="9764"/>
    <lineage>
        <taxon>Eukaryota</taxon>
        <taxon>Metazoa</taxon>
        <taxon>Chordata</taxon>
        <taxon>Craniata</taxon>
        <taxon>Vertebrata</taxon>
        <taxon>Euteleostomi</taxon>
        <taxon>Mammalia</taxon>
        <taxon>Eutheria</taxon>
        <taxon>Laurasiatheria</taxon>
        <taxon>Artiodactyla</taxon>
        <taxon>Whippomorpha</taxon>
        <taxon>Cetacea</taxon>
        <taxon>Mysticeti</taxon>
        <taxon>Eschrichtiidae</taxon>
        <taxon>Eschrichtius</taxon>
    </lineage>
</organism>
<name>A0AB34I2C1_ESCRO</name>
<reference evidence="1 2" key="1">
    <citation type="submission" date="2022-11" db="EMBL/GenBank/DDBJ databases">
        <title>Whole genome sequence of Eschrichtius robustus ER-17-0199.</title>
        <authorList>
            <person name="Bruniche-Olsen A."/>
            <person name="Black A.N."/>
            <person name="Fields C.J."/>
            <person name="Walden K."/>
            <person name="Dewoody J.A."/>
        </authorList>
    </citation>
    <scope>NUCLEOTIDE SEQUENCE [LARGE SCALE GENOMIC DNA]</scope>
    <source>
        <strain evidence="1">ER-17-0199</strain>
        <tissue evidence="1">Blubber</tissue>
    </source>
</reference>
<dbReference type="InterPro" id="IPR013780">
    <property type="entry name" value="Glyco_hydro_b"/>
</dbReference>
<keyword evidence="2" id="KW-1185">Reference proteome</keyword>
<accession>A0AB34I2C1</accession>
<proteinExistence type="predicted"/>
<dbReference type="Proteomes" id="UP001159641">
    <property type="component" value="Unassembled WGS sequence"/>
</dbReference>
<protein>
    <submittedName>
        <fullName evidence="1">Uncharacterized protein</fullName>
    </submittedName>
</protein>
<dbReference type="Gene3D" id="2.60.40.1180">
    <property type="entry name" value="Golgi alpha-mannosidase II"/>
    <property type="match status" value="1"/>
</dbReference>
<sequence length="108" mass="12352">MDVISLQEICYSINLGKIVFLSYSRKNYMKLIVAADDNQMAQGSLFWDDGETIDTYERDLYFFVQFNLNKTAKFSLCPHMAQNKEKGCKLSDVSSSKTLIPLMRAPHA</sequence>
<gene>
    <name evidence="1" type="ORF">J1605_017125</name>
</gene>
<dbReference type="AlphaFoldDB" id="A0AB34I2C1"/>
<evidence type="ECO:0000313" key="2">
    <source>
        <dbReference type="Proteomes" id="UP001159641"/>
    </source>
</evidence>
<dbReference type="EMBL" id="JAIQCJ010000162">
    <property type="protein sequence ID" value="KAJ8797699.1"/>
    <property type="molecule type" value="Genomic_DNA"/>
</dbReference>
<comment type="caution">
    <text evidence="1">The sequence shown here is derived from an EMBL/GenBank/DDBJ whole genome shotgun (WGS) entry which is preliminary data.</text>
</comment>